<keyword evidence="5" id="KW-1185">Reference proteome</keyword>
<protein>
    <submittedName>
        <fullName evidence="4">Late competence protein</fullName>
    </submittedName>
</protein>
<dbReference type="PANTHER" id="PTHR47505">
    <property type="entry name" value="DNA UTILIZATION PROTEIN YHGH"/>
    <property type="match status" value="1"/>
</dbReference>
<dbReference type="Pfam" id="PF00156">
    <property type="entry name" value="Pribosyltran"/>
    <property type="match status" value="1"/>
</dbReference>
<dbReference type="PANTHER" id="PTHR47505:SF1">
    <property type="entry name" value="DNA UTILIZATION PROTEIN YHGH"/>
    <property type="match status" value="1"/>
</dbReference>
<comment type="caution">
    <text evidence="4">The sequence shown here is derived from an EMBL/GenBank/DDBJ whole genome shotgun (WGS) entry which is preliminary data.</text>
</comment>
<dbReference type="Proteomes" id="UP000051296">
    <property type="component" value="Unassembled WGS sequence"/>
</dbReference>
<dbReference type="FunCoup" id="A0A0R2FWI5">
    <property type="interactions" value="128"/>
</dbReference>
<dbReference type="Gene3D" id="3.40.50.2020">
    <property type="match status" value="1"/>
</dbReference>
<evidence type="ECO:0000259" key="3">
    <source>
        <dbReference type="Pfam" id="PF18912"/>
    </source>
</evidence>
<dbReference type="InterPro" id="IPR044005">
    <property type="entry name" value="DZR_2"/>
</dbReference>
<comment type="similarity">
    <text evidence="1">Belongs to the ComF/GntX family.</text>
</comment>
<dbReference type="InterPro" id="IPR029057">
    <property type="entry name" value="PRTase-like"/>
</dbReference>
<dbReference type="CDD" id="cd06223">
    <property type="entry name" value="PRTases_typeI"/>
    <property type="match status" value="1"/>
</dbReference>
<dbReference type="PATRIC" id="fig|1123500.6.peg.1198"/>
<organism evidence="4 5">
    <name type="scientific">Weissella halotolerans DSM 20190</name>
    <dbReference type="NCBI Taxonomy" id="1123500"/>
    <lineage>
        <taxon>Bacteria</taxon>
        <taxon>Bacillati</taxon>
        <taxon>Bacillota</taxon>
        <taxon>Bacilli</taxon>
        <taxon>Lactobacillales</taxon>
        <taxon>Lactobacillaceae</taxon>
        <taxon>Weissella</taxon>
    </lineage>
</organism>
<evidence type="ECO:0000256" key="1">
    <source>
        <dbReference type="ARBA" id="ARBA00008007"/>
    </source>
</evidence>
<evidence type="ECO:0000313" key="4">
    <source>
        <dbReference type="EMBL" id="KRN30773.1"/>
    </source>
</evidence>
<evidence type="ECO:0000259" key="2">
    <source>
        <dbReference type="Pfam" id="PF00156"/>
    </source>
</evidence>
<dbReference type="SUPFAM" id="SSF53271">
    <property type="entry name" value="PRTase-like"/>
    <property type="match status" value="1"/>
</dbReference>
<name>A0A0R2FWI5_9LACO</name>
<feature type="domain" description="Phosphoribosyltransferase" evidence="2">
    <location>
        <begin position="174"/>
        <end position="219"/>
    </location>
</feature>
<dbReference type="OrthoDB" id="9779910at2"/>
<dbReference type="InParanoid" id="A0A0R2FWI5"/>
<proteinExistence type="inferred from homology"/>
<feature type="domain" description="Double zinc ribbon" evidence="3">
    <location>
        <begin position="28"/>
        <end position="63"/>
    </location>
</feature>
<dbReference type="EMBL" id="JQAX01000005">
    <property type="protein sequence ID" value="KRN30773.1"/>
    <property type="molecule type" value="Genomic_DNA"/>
</dbReference>
<reference evidence="4 5" key="1">
    <citation type="journal article" date="2015" name="Genome Announc.">
        <title>Expanding the biotechnology potential of lactobacilli through comparative genomics of 213 strains and associated genera.</title>
        <authorList>
            <person name="Sun Z."/>
            <person name="Harris H.M."/>
            <person name="McCann A."/>
            <person name="Guo C."/>
            <person name="Argimon S."/>
            <person name="Zhang W."/>
            <person name="Yang X."/>
            <person name="Jeffery I.B."/>
            <person name="Cooney J.C."/>
            <person name="Kagawa T.F."/>
            <person name="Liu W."/>
            <person name="Song Y."/>
            <person name="Salvetti E."/>
            <person name="Wrobel A."/>
            <person name="Rasinkangas P."/>
            <person name="Parkhill J."/>
            <person name="Rea M.C."/>
            <person name="O'Sullivan O."/>
            <person name="Ritari J."/>
            <person name="Douillard F.P."/>
            <person name="Paul Ross R."/>
            <person name="Yang R."/>
            <person name="Briner A.E."/>
            <person name="Felis G.E."/>
            <person name="de Vos W.M."/>
            <person name="Barrangou R."/>
            <person name="Klaenhammer T.R."/>
            <person name="Caufield P.W."/>
            <person name="Cui Y."/>
            <person name="Zhang H."/>
            <person name="O'Toole P.W."/>
        </authorList>
    </citation>
    <scope>NUCLEOTIDE SEQUENCE [LARGE SCALE GENOMIC DNA]</scope>
    <source>
        <strain evidence="4 5">DSM 20190</strain>
    </source>
</reference>
<dbReference type="eggNOG" id="COG1040">
    <property type="taxonomic scope" value="Bacteria"/>
</dbReference>
<gene>
    <name evidence="4" type="ORF">IV68_GL001199</name>
</gene>
<accession>A0A0R2FWI5</accession>
<dbReference type="InterPro" id="IPR051910">
    <property type="entry name" value="ComF/GntX_DNA_util-trans"/>
</dbReference>
<evidence type="ECO:0000313" key="5">
    <source>
        <dbReference type="Proteomes" id="UP000051296"/>
    </source>
</evidence>
<dbReference type="AlphaFoldDB" id="A0A0R2FWI5"/>
<dbReference type="STRING" id="1123500.GCA_000420365_01356"/>
<dbReference type="RefSeq" id="WP_022792060.1">
    <property type="nucleotide sequence ID" value="NZ_ATUU01000005.1"/>
</dbReference>
<dbReference type="InterPro" id="IPR000836">
    <property type="entry name" value="PRTase_dom"/>
</dbReference>
<dbReference type="Pfam" id="PF18912">
    <property type="entry name" value="DZR_2"/>
    <property type="match status" value="1"/>
</dbReference>
<sequence length="225" mass="25896">MLCDLCQQDTVTELEQLKYQLTFQYRIDKICRSCQGKFSLIEGNTCRGCGRSLAKQELCADCLQWRRQAGCIVQSQAIYHYDEQMAAFFAAYKFQSGYHLRYTFTKAIRQRLRLIRYDTLVPIPVSAGTLNRRGFDHVQGLFTGMRLCPLLLCRQPSKTSLVQQGREARLKTRQPFIINSASRLDKGQRICVVDDVYTTGRTMRHAMLCLKEAGYRVVQGLTLAR</sequence>